<reference evidence="1" key="1">
    <citation type="journal article" date="2008" name="Fungal Genet. Biol.">
        <title>The evolution of transposon repeat-induced point mutation in the genome of Colletotrichum cereale: reconciling sex, recombination and homoplasy in an ''asexual" pathogen.</title>
        <authorList>
            <person name="Crouch J.A."/>
            <person name="Glasheen B.M."/>
            <person name="Giunta M.A."/>
            <person name="Clarke B.B."/>
            <person name="Hillman B.I."/>
        </authorList>
    </citation>
    <scope>NUCLEOTIDE SEQUENCE</scope>
    <source>
        <strain evidence="1">KS-20B-DGU</strain>
    </source>
</reference>
<sequence>SRLLTSLWLLRPDEETTDKLPPCWYEGLRTVRCVSRRNMIECCHYGNITMHSLCGMCIGKLATTPLEQDSPRFSRMHGPLIRPSGV</sequence>
<name>A6MAK7_9PEZI</name>
<evidence type="ECO:0000313" key="1">
    <source>
        <dbReference type="EMBL" id="ABR20268.1"/>
    </source>
</evidence>
<dbReference type="EMBL" id="DQ663098">
    <property type="protein sequence ID" value="ABR20268.1"/>
    <property type="molecule type" value="mRNA"/>
</dbReference>
<proteinExistence type="evidence at transcript level"/>
<feature type="non-terminal residue" evidence="1">
    <location>
        <position position="1"/>
    </location>
</feature>
<feature type="non-terminal residue" evidence="1">
    <location>
        <position position="86"/>
    </location>
</feature>
<dbReference type="AlphaFoldDB" id="A6MAK7"/>
<accession>A6MAK7</accession>
<organism evidence="1">
    <name type="scientific">Colletotrichum cereale</name>
    <dbReference type="NCBI Taxonomy" id="343994"/>
    <lineage>
        <taxon>Eukaryota</taxon>
        <taxon>Fungi</taxon>
        <taxon>Dikarya</taxon>
        <taxon>Ascomycota</taxon>
        <taxon>Pezizomycotina</taxon>
        <taxon>Sordariomycetes</taxon>
        <taxon>Hypocreomycetidae</taxon>
        <taxon>Glomerellales</taxon>
        <taxon>Glomerellaceae</taxon>
        <taxon>Colletotrichum</taxon>
        <taxon>Colletotrichum graminicola species complex</taxon>
    </lineage>
</organism>
<protein>
    <submittedName>
        <fullName evidence="1">Uncharacterized protein</fullName>
    </submittedName>
</protein>